<dbReference type="Proteomes" id="UP001166191">
    <property type="component" value="Unassembled WGS sequence"/>
</dbReference>
<dbReference type="EMBL" id="JAHKNG010000107">
    <property type="protein sequence ID" value="MBU3032438.1"/>
    <property type="molecule type" value="Genomic_DNA"/>
</dbReference>
<organism evidence="2 3">
    <name type="scientific">Paracoccus marinaquae</name>
    <dbReference type="NCBI Taxonomy" id="2841926"/>
    <lineage>
        <taxon>Bacteria</taxon>
        <taxon>Pseudomonadati</taxon>
        <taxon>Pseudomonadota</taxon>
        <taxon>Alphaproteobacteria</taxon>
        <taxon>Rhodobacterales</taxon>
        <taxon>Paracoccaceae</taxon>
        <taxon>Paracoccus</taxon>
    </lineage>
</organism>
<reference evidence="2" key="1">
    <citation type="submission" date="2021-06" db="EMBL/GenBank/DDBJ databases">
        <title>Paracoccus bacterium XHP0099 sp. nov., isolated from the surface waters of the Yellow Sea.</title>
        <authorList>
            <person name="Xue H."/>
            <person name="Zhang D."/>
        </authorList>
    </citation>
    <scope>NUCLEOTIDE SEQUENCE</scope>
    <source>
        <strain evidence="2">XHP0099</strain>
    </source>
</reference>
<dbReference type="PANTHER" id="PTHR46825">
    <property type="entry name" value="D-ALANYL-D-ALANINE-CARBOXYPEPTIDASE/ENDOPEPTIDASE AMPH"/>
    <property type="match status" value="1"/>
</dbReference>
<dbReference type="RefSeq" id="WP_216035018.1">
    <property type="nucleotide sequence ID" value="NZ_JAHKNG010000107.1"/>
</dbReference>
<evidence type="ECO:0000313" key="2">
    <source>
        <dbReference type="EMBL" id="MBU3032438.1"/>
    </source>
</evidence>
<sequence length="228" mass="24555">MTKAIRERPRTLTFHAVGSRADEPWSREEVLGAALAEGMRFAPGNGWSYSNIGYMFVRELIEEIAANSLGQVISDMISEPLGLAGVEFWDTLEQSASLHWETAKGYDPGWVYHGCLIGTTSDAARLLHGLFQGELLQSETLRDMLDRHPVGGSISGRPWSECGYGCGLMSGSMGNVGRAIGHSGGGPFSVNAVYHFPDLAEPMTVACFTDGTDEGVAENAAVKIAQRE</sequence>
<comment type="caution">
    <text evidence="2">The sequence shown here is derived from an EMBL/GenBank/DDBJ whole genome shotgun (WGS) entry which is preliminary data.</text>
</comment>
<dbReference type="InterPro" id="IPR050491">
    <property type="entry name" value="AmpC-like"/>
</dbReference>
<dbReference type="PANTHER" id="PTHR46825:SF7">
    <property type="entry name" value="D-ALANYL-D-ALANINE CARBOXYPEPTIDASE"/>
    <property type="match status" value="1"/>
</dbReference>
<gene>
    <name evidence="2" type="ORF">KNW02_20455</name>
</gene>
<dbReference type="Pfam" id="PF00144">
    <property type="entry name" value="Beta-lactamase"/>
    <property type="match status" value="1"/>
</dbReference>
<name>A0ABS6APA2_9RHOB</name>
<dbReference type="InterPro" id="IPR001466">
    <property type="entry name" value="Beta-lactam-related"/>
</dbReference>
<feature type="domain" description="Beta-lactamase-related" evidence="1">
    <location>
        <begin position="21"/>
        <end position="214"/>
    </location>
</feature>
<proteinExistence type="predicted"/>
<evidence type="ECO:0000259" key="1">
    <source>
        <dbReference type="Pfam" id="PF00144"/>
    </source>
</evidence>
<keyword evidence="3" id="KW-1185">Reference proteome</keyword>
<accession>A0ABS6APA2</accession>
<evidence type="ECO:0000313" key="3">
    <source>
        <dbReference type="Proteomes" id="UP001166191"/>
    </source>
</evidence>
<protein>
    <submittedName>
        <fullName evidence="2">Beta-lactamase family protein</fullName>
    </submittedName>
</protein>